<evidence type="ECO:0000256" key="3">
    <source>
        <dbReference type="ARBA" id="ARBA00022840"/>
    </source>
</evidence>
<dbReference type="InterPro" id="IPR050628">
    <property type="entry name" value="SNF2_RAD54_helicase_TF"/>
</dbReference>
<protein>
    <recommendedName>
        <fullName evidence="4">SNF2 N-terminal domain-containing protein</fullName>
    </recommendedName>
</protein>
<keyword evidence="1" id="KW-0547">Nucleotide-binding</keyword>
<evidence type="ECO:0000256" key="1">
    <source>
        <dbReference type="ARBA" id="ARBA00022741"/>
    </source>
</evidence>
<evidence type="ECO:0000313" key="5">
    <source>
        <dbReference type="EMBL" id="KAK6784522.1"/>
    </source>
</evidence>
<dbReference type="Pfam" id="PF00176">
    <property type="entry name" value="SNF2-rel_dom"/>
    <property type="match status" value="1"/>
</dbReference>
<evidence type="ECO:0000313" key="6">
    <source>
        <dbReference type="Proteomes" id="UP001371456"/>
    </source>
</evidence>
<comment type="caution">
    <text evidence="5">The sequence shown here is derived from an EMBL/GenBank/DDBJ whole genome shotgun (WGS) entry which is preliminary data.</text>
</comment>
<keyword evidence="6" id="KW-1185">Reference proteome</keyword>
<dbReference type="PANTHER" id="PTHR45626:SF30">
    <property type="entry name" value="HELICASE ATP-BINDING DOMAIN-CONTAINING PROTEIN"/>
    <property type="match status" value="1"/>
</dbReference>
<dbReference type="AlphaFoldDB" id="A0AAN8TGF5"/>
<dbReference type="GO" id="GO:0016787">
    <property type="term" value="F:hydrolase activity"/>
    <property type="evidence" value="ECO:0007669"/>
    <property type="project" value="UniProtKB-KW"/>
</dbReference>
<feature type="domain" description="SNF2 N-terminal" evidence="4">
    <location>
        <begin position="34"/>
        <end position="137"/>
    </location>
</feature>
<dbReference type="InterPro" id="IPR000330">
    <property type="entry name" value="SNF2_N"/>
</dbReference>
<evidence type="ECO:0000256" key="2">
    <source>
        <dbReference type="ARBA" id="ARBA00022801"/>
    </source>
</evidence>
<dbReference type="InterPro" id="IPR038718">
    <property type="entry name" value="SNF2-like_sf"/>
</dbReference>
<gene>
    <name evidence="5" type="ORF">RDI58_017977</name>
</gene>
<keyword evidence="3" id="KW-0067">ATP-binding</keyword>
<dbReference type="Gene3D" id="3.40.50.10810">
    <property type="entry name" value="Tandem AAA-ATPase domain"/>
    <property type="match status" value="1"/>
</dbReference>
<dbReference type="PANTHER" id="PTHR45626">
    <property type="entry name" value="TRANSCRIPTION TERMINATION FACTOR 2-RELATED"/>
    <property type="match status" value="1"/>
</dbReference>
<reference evidence="5 6" key="1">
    <citation type="submission" date="2024-02" db="EMBL/GenBank/DDBJ databases">
        <title>de novo genome assembly of Solanum bulbocastanum strain 11H21.</title>
        <authorList>
            <person name="Hosaka A.J."/>
        </authorList>
    </citation>
    <scope>NUCLEOTIDE SEQUENCE [LARGE SCALE GENOMIC DNA]</scope>
    <source>
        <tissue evidence="5">Young leaves</tissue>
    </source>
</reference>
<evidence type="ECO:0000259" key="4">
    <source>
        <dbReference type="Pfam" id="PF00176"/>
    </source>
</evidence>
<accession>A0AAN8TGF5</accession>
<name>A0AAN8TGF5_SOLBU</name>
<dbReference type="GO" id="GO:0005524">
    <property type="term" value="F:ATP binding"/>
    <property type="evidence" value="ECO:0007669"/>
    <property type="project" value="UniProtKB-KW"/>
</dbReference>
<dbReference type="SUPFAM" id="SSF52540">
    <property type="entry name" value="P-loop containing nucleoside triphosphate hydrolases"/>
    <property type="match status" value="1"/>
</dbReference>
<dbReference type="Proteomes" id="UP001371456">
    <property type="component" value="Unassembled WGS sequence"/>
</dbReference>
<dbReference type="InterPro" id="IPR027417">
    <property type="entry name" value="P-loop_NTPase"/>
</dbReference>
<dbReference type="EMBL" id="JBANQN010000007">
    <property type="protein sequence ID" value="KAK6784522.1"/>
    <property type="molecule type" value="Genomic_DNA"/>
</dbReference>
<dbReference type="GO" id="GO:0008094">
    <property type="term" value="F:ATP-dependent activity, acting on DNA"/>
    <property type="evidence" value="ECO:0007669"/>
    <property type="project" value="TreeGrafter"/>
</dbReference>
<dbReference type="GO" id="GO:0006289">
    <property type="term" value="P:nucleotide-excision repair"/>
    <property type="evidence" value="ECO:0007669"/>
    <property type="project" value="TreeGrafter"/>
</dbReference>
<keyword evidence="2" id="KW-0378">Hydrolase</keyword>
<organism evidence="5 6">
    <name type="scientific">Solanum bulbocastanum</name>
    <name type="common">Wild potato</name>
    <dbReference type="NCBI Taxonomy" id="147425"/>
    <lineage>
        <taxon>Eukaryota</taxon>
        <taxon>Viridiplantae</taxon>
        <taxon>Streptophyta</taxon>
        <taxon>Embryophyta</taxon>
        <taxon>Tracheophyta</taxon>
        <taxon>Spermatophyta</taxon>
        <taxon>Magnoliopsida</taxon>
        <taxon>eudicotyledons</taxon>
        <taxon>Gunneridae</taxon>
        <taxon>Pentapetalae</taxon>
        <taxon>asterids</taxon>
        <taxon>lamiids</taxon>
        <taxon>Solanales</taxon>
        <taxon>Solanaceae</taxon>
        <taxon>Solanoideae</taxon>
        <taxon>Solaneae</taxon>
        <taxon>Solanum</taxon>
    </lineage>
</organism>
<sequence length="143" mass="16069">MEENHTLYMDFNSQNKFMSETVEQPSDLIIPLRYQKEWLSWVLKQEESIARGGILADDMGMGKIVQAIALVLAKSEIGQANSNSILLSHALYVLPAVKGTLVICHVVASIQWVNEIDHFTTIGSNKVLVYYGANKEKDIERFA</sequence>
<dbReference type="GO" id="GO:0005634">
    <property type="term" value="C:nucleus"/>
    <property type="evidence" value="ECO:0007669"/>
    <property type="project" value="TreeGrafter"/>
</dbReference>
<proteinExistence type="predicted"/>